<accession>A0A3G8JMW8</accession>
<reference evidence="4 5" key="1">
    <citation type="submission" date="2018-11" db="EMBL/GenBank/DDBJ databases">
        <title>Gordonia insulae sp. nov., isolated from an island soil.</title>
        <authorList>
            <person name="Kim Y.S."/>
            <person name="Kim S.B."/>
        </authorList>
    </citation>
    <scope>NUCLEOTIDE SEQUENCE [LARGE SCALE GENOMIC DNA]</scope>
    <source>
        <strain evidence="4 5">MMS17-SY073</strain>
    </source>
</reference>
<dbReference type="PANTHER" id="PTHR13789:SF309">
    <property type="entry name" value="PUTATIVE (AFU_ORTHOLOGUE AFUA_6G14510)-RELATED"/>
    <property type="match status" value="1"/>
</dbReference>
<dbReference type="RefSeq" id="WP_124708789.1">
    <property type="nucleotide sequence ID" value="NZ_CP033972.1"/>
</dbReference>
<dbReference type="AlphaFoldDB" id="A0A3G8JMW8"/>
<evidence type="ECO:0000259" key="3">
    <source>
        <dbReference type="Pfam" id="PF01494"/>
    </source>
</evidence>
<dbReference type="InterPro" id="IPR050493">
    <property type="entry name" value="FAD-dep_Monooxygenase_BioMet"/>
</dbReference>
<dbReference type="KEGG" id="gom:D7316_02849"/>
<dbReference type="NCBIfam" id="NF005313">
    <property type="entry name" value="PRK06847.1"/>
    <property type="match status" value="1"/>
</dbReference>
<keyword evidence="2" id="KW-0503">Monooxygenase</keyword>
<dbReference type="PANTHER" id="PTHR13789">
    <property type="entry name" value="MONOOXYGENASE"/>
    <property type="match status" value="1"/>
</dbReference>
<organism evidence="4 5">
    <name type="scientific">Gordonia insulae</name>
    <dbReference type="NCBI Taxonomy" id="2420509"/>
    <lineage>
        <taxon>Bacteria</taxon>
        <taxon>Bacillati</taxon>
        <taxon>Actinomycetota</taxon>
        <taxon>Actinomycetes</taxon>
        <taxon>Mycobacteriales</taxon>
        <taxon>Gordoniaceae</taxon>
        <taxon>Gordonia</taxon>
    </lineage>
</organism>
<dbReference type="GO" id="GO:0071949">
    <property type="term" value="F:FAD binding"/>
    <property type="evidence" value="ECO:0007669"/>
    <property type="project" value="InterPro"/>
</dbReference>
<keyword evidence="1 4" id="KW-0560">Oxidoreductase</keyword>
<dbReference type="OrthoDB" id="4568714at2"/>
<keyword evidence="5" id="KW-1185">Reference proteome</keyword>
<dbReference type="PRINTS" id="PR00420">
    <property type="entry name" value="RNGMNOXGNASE"/>
</dbReference>
<evidence type="ECO:0000256" key="1">
    <source>
        <dbReference type="ARBA" id="ARBA00023002"/>
    </source>
</evidence>
<dbReference type="Gene3D" id="3.50.50.60">
    <property type="entry name" value="FAD/NAD(P)-binding domain"/>
    <property type="match status" value="1"/>
</dbReference>
<proteinExistence type="predicted"/>
<dbReference type="EC" id="1.14.13.182" evidence="4"/>
<protein>
    <submittedName>
        <fullName evidence="4">2-heptyl-3-hydroxy-4(1H)-quinolone synthase</fullName>
        <ecNumber evidence="4">1.14.13.182</ecNumber>
    </submittedName>
</protein>
<gene>
    <name evidence="4" type="primary">pqsH_2</name>
    <name evidence="4" type="ORF">D7316_02849</name>
</gene>
<evidence type="ECO:0000256" key="2">
    <source>
        <dbReference type="ARBA" id="ARBA00023033"/>
    </source>
</evidence>
<evidence type="ECO:0000313" key="5">
    <source>
        <dbReference type="Proteomes" id="UP000271469"/>
    </source>
</evidence>
<sequence length="378" mass="40461">MTHATATNVLVVGSGIAGSATAILLAKAGVAVDLIESQTRDHATGSGITLQGNALRVLEQLGVWDQVAEHGYSFDTLGIRACDADGTLLVEMPDAKTGGPDLPATLGMERPVLAAILRETADLSGVKTRYGTTVTRFVQDETGVDVDFTDGSHGRYDVMIGADGVKSPTRRALGIDLTPTPTGMGIWRVLCTRPASITRTDLYYGGVGYIAGYCPTGDDSMYAYIVEDAQDRSGLTDQERLEVMRSLAEHYHGPWDEIRTLITDAARINYTWFESHLLDEPWNRGRVVLIGDAAHVCPPTLAQGGAQALEDAAVLAELLTTQAVDDAMWKAFHDRRLTRASEVVNGSLQLGQWMLDHDPAADVPGLMGRISALVSAPA</sequence>
<dbReference type="Pfam" id="PF01494">
    <property type="entry name" value="FAD_binding_3"/>
    <property type="match status" value="1"/>
</dbReference>
<dbReference type="InterPro" id="IPR002938">
    <property type="entry name" value="FAD-bd"/>
</dbReference>
<evidence type="ECO:0000313" key="4">
    <source>
        <dbReference type="EMBL" id="AZG46248.1"/>
    </source>
</evidence>
<dbReference type="SUPFAM" id="SSF51905">
    <property type="entry name" value="FAD/NAD(P)-binding domain"/>
    <property type="match status" value="1"/>
</dbReference>
<dbReference type="EMBL" id="CP033972">
    <property type="protein sequence ID" value="AZG46248.1"/>
    <property type="molecule type" value="Genomic_DNA"/>
</dbReference>
<name>A0A3G8JMW8_9ACTN</name>
<dbReference type="InterPro" id="IPR036188">
    <property type="entry name" value="FAD/NAD-bd_sf"/>
</dbReference>
<dbReference type="Proteomes" id="UP000271469">
    <property type="component" value="Chromosome"/>
</dbReference>
<dbReference type="GO" id="GO:0102164">
    <property type="term" value="F:2-heptyl-3-hydroxy-4(1H)-quinolone synthase activity"/>
    <property type="evidence" value="ECO:0007669"/>
    <property type="project" value="UniProtKB-EC"/>
</dbReference>
<feature type="domain" description="FAD-binding" evidence="3">
    <location>
        <begin position="7"/>
        <end position="345"/>
    </location>
</feature>